<dbReference type="EMBL" id="JARXIC010000047">
    <property type="protein sequence ID" value="MDQ8196120.1"/>
    <property type="molecule type" value="Genomic_DNA"/>
</dbReference>
<dbReference type="SUPFAM" id="SSF51445">
    <property type="entry name" value="(Trans)glycosidases"/>
    <property type="match status" value="1"/>
</dbReference>
<keyword evidence="2 5" id="KW-0326">Glycosidase</keyword>
<dbReference type="Gene3D" id="3.20.20.80">
    <property type="entry name" value="Glycosidases"/>
    <property type="match status" value="1"/>
</dbReference>
<feature type="domain" description="Glycoside hydrolase family 42 N-terminal" evidence="4">
    <location>
        <begin position="219"/>
        <end position="342"/>
    </location>
</feature>
<dbReference type="InterPro" id="IPR013529">
    <property type="entry name" value="Glyco_hydro_42_N"/>
</dbReference>
<feature type="chain" id="PRO_5047257755" evidence="3">
    <location>
        <begin position="26"/>
        <end position="810"/>
    </location>
</feature>
<accession>A0ABU1AQH7</accession>
<evidence type="ECO:0000313" key="5">
    <source>
        <dbReference type="EMBL" id="MDQ8196120.1"/>
    </source>
</evidence>
<evidence type="ECO:0000256" key="2">
    <source>
        <dbReference type="ARBA" id="ARBA00023295"/>
    </source>
</evidence>
<name>A0ABU1AQH7_9BACT</name>
<organism evidence="5 6">
    <name type="scientific">Thalassobacterium sedimentorum</name>
    <dbReference type="NCBI Taxonomy" id="3041258"/>
    <lineage>
        <taxon>Bacteria</taxon>
        <taxon>Pseudomonadati</taxon>
        <taxon>Verrucomicrobiota</taxon>
        <taxon>Opitutia</taxon>
        <taxon>Puniceicoccales</taxon>
        <taxon>Coraliomargaritaceae</taxon>
        <taxon>Thalassobacterium</taxon>
    </lineage>
</organism>
<reference evidence="5 6" key="1">
    <citation type="submission" date="2023-04" db="EMBL/GenBank/DDBJ databases">
        <title>A novel bacteria isolated from coastal sediment.</title>
        <authorList>
            <person name="Liu X.-J."/>
            <person name="Du Z.-J."/>
        </authorList>
    </citation>
    <scope>NUCLEOTIDE SEQUENCE [LARGE SCALE GENOMIC DNA]</scope>
    <source>
        <strain evidence="5 6">SDUM461004</strain>
    </source>
</reference>
<dbReference type="InterPro" id="IPR017853">
    <property type="entry name" value="GH"/>
</dbReference>
<keyword evidence="6" id="KW-1185">Reference proteome</keyword>
<dbReference type="InterPro" id="IPR029062">
    <property type="entry name" value="Class_I_gatase-like"/>
</dbReference>
<dbReference type="EC" id="3.2.1.23" evidence="5"/>
<dbReference type="Proteomes" id="UP001243717">
    <property type="component" value="Unassembled WGS sequence"/>
</dbReference>
<evidence type="ECO:0000256" key="3">
    <source>
        <dbReference type="SAM" id="SignalP"/>
    </source>
</evidence>
<evidence type="ECO:0000259" key="4">
    <source>
        <dbReference type="Pfam" id="PF02449"/>
    </source>
</evidence>
<sequence length="810" mass="91804">MSYSTRLLACIVCAAATTVSNSSLADDAMRIGINFRPSVGNEATEVEEVLSYGFDYIRLTAPIFEDDGFDLDRYVRLATPFLERGVHLSIPMDLRGPNYPKLFPEVLDDMNRFPRDQHGETVFQQGFRNHSLNHVGLRDIWADYFNDLFEVSRETWGAENSEYITFVIGNELSYFSNSSIILKPMPEGETYDQEREKKHAGYTRLRNYFMPELGNKGQFDQELRITDYNNETVDKFNQWLLERYGNLKAINAALGTSFASTTDMDAPRSEPFSNSEERPLWAAWMQFRYQDMADFFGYMSSLDYAPYGVTTNFLPARNLLYSPLSGMDYWMLSEYLDVAAIDYPDIVDLFCLQATDKPILIEEASIGYHPEQMYRLVLLAAASDVQAFLYWQTGIDFLETREEEWQGAMEAKPMIEEVNGDLVRSDTAVLWSRSSAIDSLSRSANAAQKTAAAKRAKDETGTMIDAIYDISGLESRLQCADYAKQICGTWASLMDIGLSPQIAGESTLLKDDTIPYDRLILPNFTAIPDDIFERLKSYEGHVVALGVNWGMHNEFGMPRSAQGRQELLGVCAGDVHTESASINFGDKQVTARAWQALKPMPGANVVATLEDGTPVGVEYQGHYYLAFDFLPSLGFMEVDGRVREVLDIRPLKNPDAQQAKGLLREVVDNTGGQRLVMPQTQGTGLWHTRFTHDGQGKVVLFDYLTWLDGWLILQDESLFRWERSLIQPRCLRPIDESSNEHLRPPLKNFTLEIPESWKVQSETMNLVLESNRQPSESSVPVKHIDDAYHAPIRGMEFMAVLSYDLSDDTQ</sequence>
<dbReference type="SUPFAM" id="SSF52317">
    <property type="entry name" value="Class I glutamine amidotransferase-like"/>
    <property type="match status" value="1"/>
</dbReference>
<evidence type="ECO:0000313" key="6">
    <source>
        <dbReference type="Proteomes" id="UP001243717"/>
    </source>
</evidence>
<keyword evidence="1 5" id="KW-0378">Hydrolase</keyword>
<evidence type="ECO:0000256" key="1">
    <source>
        <dbReference type="ARBA" id="ARBA00022801"/>
    </source>
</evidence>
<dbReference type="Pfam" id="PF02449">
    <property type="entry name" value="Glyco_hydro_42"/>
    <property type="match status" value="1"/>
</dbReference>
<dbReference type="Gene3D" id="3.40.50.880">
    <property type="match status" value="1"/>
</dbReference>
<comment type="caution">
    <text evidence="5">The sequence shown here is derived from an EMBL/GenBank/DDBJ whole genome shotgun (WGS) entry which is preliminary data.</text>
</comment>
<dbReference type="GO" id="GO:0004565">
    <property type="term" value="F:beta-galactosidase activity"/>
    <property type="evidence" value="ECO:0007669"/>
    <property type="project" value="UniProtKB-EC"/>
</dbReference>
<dbReference type="RefSeq" id="WP_308986559.1">
    <property type="nucleotide sequence ID" value="NZ_JARXIC010000047.1"/>
</dbReference>
<gene>
    <name evidence="5" type="ORF">QEH59_16920</name>
</gene>
<feature type="signal peptide" evidence="3">
    <location>
        <begin position="1"/>
        <end position="25"/>
    </location>
</feature>
<protein>
    <submittedName>
        <fullName evidence="5">Beta-galactosidase</fullName>
        <ecNumber evidence="5">3.2.1.23</ecNumber>
    </submittedName>
</protein>
<proteinExistence type="predicted"/>
<keyword evidence="3" id="KW-0732">Signal</keyword>